<name>A0A4V5P9R5_MONMO</name>
<dbReference type="AlphaFoldDB" id="A0A4V5P9R5"/>
<reference evidence="3" key="1">
    <citation type="journal article" date="2019" name="IScience">
        <title>Narwhal Genome Reveals Long-Term Low Genetic Diversity despite Current Large Abundance Size.</title>
        <authorList>
            <person name="Westbury M.V."/>
            <person name="Petersen B."/>
            <person name="Garde E."/>
            <person name="Heide-Jorgensen M.P."/>
            <person name="Lorenzen E.D."/>
        </authorList>
    </citation>
    <scope>NUCLEOTIDE SEQUENCE [LARGE SCALE GENOMIC DNA]</scope>
</reference>
<dbReference type="Proteomes" id="UP000308365">
    <property type="component" value="Unassembled WGS sequence"/>
</dbReference>
<organism evidence="2 3">
    <name type="scientific">Monodon monoceros</name>
    <name type="common">Narwhal</name>
    <name type="synonym">Ceratodon monodon</name>
    <dbReference type="NCBI Taxonomy" id="40151"/>
    <lineage>
        <taxon>Eukaryota</taxon>
        <taxon>Metazoa</taxon>
        <taxon>Chordata</taxon>
        <taxon>Craniata</taxon>
        <taxon>Vertebrata</taxon>
        <taxon>Euteleostomi</taxon>
        <taxon>Mammalia</taxon>
        <taxon>Eutheria</taxon>
        <taxon>Laurasiatheria</taxon>
        <taxon>Artiodactyla</taxon>
        <taxon>Whippomorpha</taxon>
        <taxon>Cetacea</taxon>
        <taxon>Odontoceti</taxon>
        <taxon>Monodontidae</taxon>
        <taxon>Monodon</taxon>
    </lineage>
</organism>
<gene>
    <name evidence="2" type="ORF">EI555_012357</name>
</gene>
<protein>
    <submittedName>
        <fullName evidence="2">Uncharacterized protein</fullName>
    </submittedName>
</protein>
<proteinExistence type="predicted"/>
<accession>A0A4V5P9R5</accession>
<evidence type="ECO:0000313" key="2">
    <source>
        <dbReference type="EMBL" id="TKC48280.1"/>
    </source>
</evidence>
<evidence type="ECO:0000313" key="3">
    <source>
        <dbReference type="Proteomes" id="UP000308365"/>
    </source>
</evidence>
<sequence length="205" mass="21299">MWPPGFDPAQLRLPCRPRPEVNHPRVGSVAEMPWDAHLVAGSWGQLPCSGFMVREGGLRGAGGPCPQAAAGSSAPVLRVLLTTVTCLRSILLLASLLLFLVPPSPAAPPLVTAGKRLPGLPGTGRAQDTVGTHTPPPRPPPQLVGGDGLEAAWLRGPAGAAPSAEGPTLTGLLPLQEMWHYGARVTVLFLKHRASAPSPSLCLGW</sequence>
<dbReference type="EMBL" id="RWIC01000169">
    <property type="protein sequence ID" value="TKC48280.1"/>
    <property type="molecule type" value="Genomic_DNA"/>
</dbReference>
<comment type="caution">
    <text evidence="2">The sequence shown here is derived from an EMBL/GenBank/DDBJ whole genome shotgun (WGS) entry which is preliminary data.</text>
</comment>
<evidence type="ECO:0000256" key="1">
    <source>
        <dbReference type="SAM" id="MobiDB-lite"/>
    </source>
</evidence>
<feature type="region of interest" description="Disordered" evidence="1">
    <location>
        <begin position="113"/>
        <end position="141"/>
    </location>
</feature>